<feature type="compositionally biased region" description="Basic and acidic residues" evidence="5">
    <location>
        <begin position="371"/>
        <end position="388"/>
    </location>
</feature>
<evidence type="ECO:0000256" key="5">
    <source>
        <dbReference type="SAM" id="MobiDB-lite"/>
    </source>
</evidence>
<dbReference type="InterPro" id="IPR025761">
    <property type="entry name" value="FFD_box"/>
</dbReference>
<dbReference type="InterPro" id="IPR010920">
    <property type="entry name" value="LSM_dom_sf"/>
</dbReference>
<protein>
    <submittedName>
        <fullName evidence="9">LSM14A mRNA processing body assembly factor b</fullName>
    </submittedName>
</protein>
<evidence type="ECO:0000259" key="8">
    <source>
        <dbReference type="PROSITE" id="PS52002"/>
    </source>
</evidence>
<evidence type="ECO:0000313" key="10">
    <source>
        <dbReference type="Proteomes" id="UP000265080"/>
    </source>
</evidence>
<dbReference type="PROSITE" id="PS51513">
    <property type="entry name" value="FFD"/>
    <property type="match status" value="1"/>
</dbReference>
<feature type="region of interest" description="Disordered" evidence="5">
    <location>
        <begin position="321"/>
        <end position="388"/>
    </location>
</feature>
<dbReference type="SMART" id="SM01199">
    <property type="entry name" value="FDF"/>
    <property type="match status" value="1"/>
</dbReference>
<dbReference type="InterPro" id="IPR025768">
    <property type="entry name" value="TFG_box"/>
</dbReference>
<dbReference type="GO" id="GO:1990904">
    <property type="term" value="C:ribonucleoprotein complex"/>
    <property type="evidence" value="ECO:0007669"/>
    <property type="project" value="UniProtKB-KW"/>
</dbReference>
<feature type="compositionally biased region" description="Gly residues" evidence="5">
    <location>
        <begin position="332"/>
        <end position="341"/>
    </location>
</feature>
<reference evidence="9 10" key="1">
    <citation type="submission" date="2018-03" db="EMBL/GenBank/DDBJ databases">
        <title>Finding Nemo's genes: A chromosome-scale reference assembly of the genome of the orange clownfish Amphiprion percula.</title>
        <authorList>
            <person name="Lehmann R."/>
        </authorList>
    </citation>
    <scope>NUCLEOTIDE SEQUENCE</scope>
</reference>
<keyword evidence="2" id="KW-0687">Ribonucleoprotein</keyword>
<dbReference type="GO" id="GO:0003729">
    <property type="term" value="F:mRNA binding"/>
    <property type="evidence" value="ECO:0007669"/>
    <property type="project" value="TreeGrafter"/>
</dbReference>
<dbReference type="PANTHER" id="PTHR13586:SF0">
    <property type="entry name" value="TRAILER HITCH, ISOFORM H"/>
    <property type="match status" value="1"/>
</dbReference>
<evidence type="ECO:0000256" key="1">
    <source>
        <dbReference type="ARBA" id="ARBA00010415"/>
    </source>
</evidence>
<dbReference type="Ensembl" id="ENSAPET00000015786.1">
    <property type="protein sequence ID" value="ENSAPEP00000015387.1"/>
    <property type="gene ID" value="ENSAPEG00000010936.1"/>
</dbReference>
<evidence type="ECO:0000259" key="6">
    <source>
        <dbReference type="PROSITE" id="PS51513"/>
    </source>
</evidence>
<dbReference type="SUPFAM" id="SSF50182">
    <property type="entry name" value="Sm-like ribonucleoproteins"/>
    <property type="match status" value="1"/>
</dbReference>
<evidence type="ECO:0000256" key="4">
    <source>
        <dbReference type="PROSITE-ProRule" id="PRU00869"/>
    </source>
</evidence>
<feature type="compositionally biased region" description="Basic and acidic residues" evidence="5">
    <location>
        <begin position="232"/>
        <end position="241"/>
    </location>
</feature>
<dbReference type="InterPro" id="IPR019050">
    <property type="entry name" value="FDF_dom"/>
</dbReference>
<dbReference type="InterPro" id="IPR025609">
    <property type="entry name" value="Lsm14-like_N"/>
</dbReference>
<name>A0A3P8STL5_AMPPE</name>
<evidence type="ECO:0000259" key="7">
    <source>
        <dbReference type="PROSITE" id="PS51536"/>
    </source>
</evidence>
<dbReference type="GO" id="GO:0000932">
    <property type="term" value="C:P-body"/>
    <property type="evidence" value="ECO:0007669"/>
    <property type="project" value="TreeGrafter"/>
</dbReference>
<organism evidence="9 10">
    <name type="scientific">Amphiprion percula</name>
    <name type="common">Orange clownfish</name>
    <name type="synonym">Lutjanus percula</name>
    <dbReference type="NCBI Taxonomy" id="161767"/>
    <lineage>
        <taxon>Eukaryota</taxon>
        <taxon>Metazoa</taxon>
        <taxon>Chordata</taxon>
        <taxon>Craniata</taxon>
        <taxon>Vertebrata</taxon>
        <taxon>Euteleostomi</taxon>
        <taxon>Actinopterygii</taxon>
        <taxon>Neopterygii</taxon>
        <taxon>Teleostei</taxon>
        <taxon>Neoteleostei</taxon>
        <taxon>Acanthomorphata</taxon>
        <taxon>Ovalentaria</taxon>
        <taxon>Pomacentridae</taxon>
        <taxon>Amphiprion</taxon>
    </lineage>
</organism>
<dbReference type="InterPro" id="IPR047575">
    <property type="entry name" value="Sm"/>
</dbReference>
<comment type="similarity">
    <text evidence="1">Belongs to the LSM14 family.</text>
</comment>
<dbReference type="SMART" id="SM01271">
    <property type="entry name" value="LSM14"/>
    <property type="match status" value="1"/>
</dbReference>
<dbReference type="AlphaFoldDB" id="A0A3P8STL5"/>
<accession>A0A3P8STL5</accession>
<reference evidence="9" key="2">
    <citation type="submission" date="2025-08" db="UniProtKB">
        <authorList>
            <consortium name="Ensembl"/>
        </authorList>
    </citation>
    <scope>IDENTIFICATION</scope>
</reference>
<dbReference type="CDD" id="cd01736">
    <property type="entry name" value="LSm14_N"/>
    <property type="match status" value="1"/>
</dbReference>
<feature type="compositionally biased region" description="Low complexity" evidence="5">
    <location>
        <begin position="345"/>
        <end position="361"/>
    </location>
</feature>
<dbReference type="Pfam" id="PF12701">
    <property type="entry name" value="LSM14"/>
    <property type="match status" value="1"/>
</dbReference>
<reference evidence="9" key="3">
    <citation type="submission" date="2025-09" db="UniProtKB">
        <authorList>
            <consortium name="Ensembl"/>
        </authorList>
    </citation>
    <scope>IDENTIFICATION</scope>
</reference>
<feature type="domain" description="TFG box profile" evidence="7">
    <location>
        <begin position="302"/>
        <end position="322"/>
    </location>
</feature>
<feature type="short sequence motif" description="TFG box" evidence="4">
    <location>
        <begin position="302"/>
        <end position="322"/>
    </location>
</feature>
<dbReference type="GO" id="GO:0034063">
    <property type="term" value="P:stress granule assembly"/>
    <property type="evidence" value="ECO:0007669"/>
    <property type="project" value="TreeGrafter"/>
</dbReference>
<evidence type="ECO:0000313" key="9">
    <source>
        <dbReference type="Ensembl" id="ENSAPEP00000015387.1"/>
    </source>
</evidence>
<sequence>MSGGGTPYIGSKISLISKAEIRYEGILYTIDTENSTVALAKVRSFGTEDRPTDRPIPPREEVFEYIIFRGSDIKDLTVCEPPKATSSLPQDPAIVQSSIGSSNAAPPPSFQAPGSYAPFSRAPVPSYSQFGATALGAQQFGSAGAAGDCLKTSYFGANFKKIPPFLLLSFCLPGRTSPRLDSLTKSSSLEQAVQAPPSAAPAPPAPVGQRSQSGVAAARPTSTTTGSQKPPDLLEQRKGENTEQTCGKYDKPDKALNGEETADSEHPASEGAAEEEEAVINTCYYDKSKSFFDNLSCDDARERRPTWAEERRMNAETFGIPLRHNRGRGGFRGRGFMGPRGGRGRPSSRGSFGPPRGAPPGFRGGFRGGRGGRDFSDFEYRKDNKVAA</sequence>
<feature type="short sequence motif" description="FFD box" evidence="3">
    <location>
        <begin position="283"/>
        <end position="299"/>
    </location>
</feature>
<proteinExistence type="inferred from homology"/>
<dbReference type="PROSITE" id="PS51536">
    <property type="entry name" value="TFG"/>
    <property type="match status" value="1"/>
</dbReference>
<feature type="compositionally biased region" description="Polar residues" evidence="5">
    <location>
        <begin position="209"/>
        <end position="228"/>
    </location>
</feature>
<dbReference type="PROSITE" id="PS52002">
    <property type="entry name" value="SM"/>
    <property type="match status" value="1"/>
</dbReference>
<feature type="compositionally biased region" description="Basic and acidic residues" evidence="5">
    <location>
        <begin position="248"/>
        <end position="268"/>
    </location>
</feature>
<dbReference type="PANTHER" id="PTHR13586">
    <property type="entry name" value="SCD6 PROTEIN-RELATED"/>
    <property type="match status" value="1"/>
</dbReference>
<evidence type="ECO:0000256" key="2">
    <source>
        <dbReference type="ARBA" id="ARBA00023274"/>
    </source>
</evidence>
<dbReference type="FunFam" id="2.30.30.100:FF:000006">
    <property type="entry name" value="Protein LSM14 homolog A isoform b"/>
    <property type="match status" value="1"/>
</dbReference>
<evidence type="ECO:0000256" key="3">
    <source>
        <dbReference type="PROSITE-ProRule" id="PRU00846"/>
    </source>
</evidence>
<keyword evidence="10" id="KW-1185">Reference proteome</keyword>
<dbReference type="Proteomes" id="UP000265080">
    <property type="component" value="Chromosome 1"/>
</dbReference>
<dbReference type="GO" id="GO:0033962">
    <property type="term" value="P:P-body assembly"/>
    <property type="evidence" value="ECO:0007669"/>
    <property type="project" value="TreeGrafter"/>
</dbReference>
<feature type="region of interest" description="Disordered" evidence="5">
    <location>
        <begin position="180"/>
        <end position="275"/>
    </location>
</feature>
<dbReference type="GeneTree" id="ENSGT00940000154415"/>
<dbReference type="Gene3D" id="2.30.30.100">
    <property type="match status" value="1"/>
</dbReference>
<feature type="domain" description="Sm" evidence="8">
    <location>
        <begin position="1"/>
        <end position="82"/>
    </location>
</feature>
<feature type="domain" description="FFD box profile" evidence="6">
    <location>
        <begin position="283"/>
        <end position="299"/>
    </location>
</feature>